<protein>
    <submittedName>
        <fullName evidence="8">Membrane protein</fullName>
    </submittedName>
</protein>
<reference evidence="8" key="1">
    <citation type="journal article" date="2023" name="Int. J. Syst. Evol. Microbiol.">
        <title>Collibacillus ludicampi gen. nov., sp. nov., a new soil bacterium of the family Alicyclobacillaceae.</title>
        <authorList>
            <person name="Jojima T."/>
            <person name="Ioku Y."/>
            <person name="Fukuta Y."/>
            <person name="Shirasaka N."/>
            <person name="Matsumura Y."/>
            <person name="Mori M."/>
        </authorList>
    </citation>
    <scope>NUCLEOTIDE SEQUENCE</scope>
    <source>
        <strain evidence="8">TP075</strain>
    </source>
</reference>
<keyword evidence="5 6" id="KW-0472">Membrane</keyword>
<feature type="transmembrane region" description="Helical" evidence="6">
    <location>
        <begin position="169"/>
        <end position="186"/>
    </location>
</feature>
<feature type="transmembrane region" description="Helical" evidence="6">
    <location>
        <begin position="106"/>
        <end position="125"/>
    </location>
</feature>
<feature type="transmembrane region" description="Helical" evidence="6">
    <location>
        <begin position="233"/>
        <end position="250"/>
    </location>
</feature>
<dbReference type="InterPro" id="IPR050638">
    <property type="entry name" value="AA-Vitamin_Transporters"/>
</dbReference>
<feature type="transmembrane region" description="Helical" evidence="6">
    <location>
        <begin position="20"/>
        <end position="39"/>
    </location>
</feature>
<keyword evidence="9" id="KW-1185">Reference proteome</keyword>
<keyword evidence="3 6" id="KW-0812">Transmembrane</keyword>
<dbReference type="PANTHER" id="PTHR32322:SF2">
    <property type="entry name" value="EAMA DOMAIN-CONTAINING PROTEIN"/>
    <property type="match status" value="1"/>
</dbReference>
<gene>
    <name evidence="8" type="ORF">DNHGIG_35900</name>
</gene>
<feature type="domain" description="EamA" evidence="7">
    <location>
        <begin position="1"/>
        <end position="122"/>
    </location>
</feature>
<evidence type="ECO:0000256" key="1">
    <source>
        <dbReference type="ARBA" id="ARBA00004127"/>
    </source>
</evidence>
<comment type="similarity">
    <text evidence="2">Belongs to the EamA transporter family.</text>
</comment>
<name>A0AAV4LJK8_9BACL</name>
<evidence type="ECO:0000256" key="3">
    <source>
        <dbReference type="ARBA" id="ARBA00022692"/>
    </source>
</evidence>
<evidence type="ECO:0000256" key="5">
    <source>
        <dbReference type="ARBA" id="ARBA00023136"/>
    </source>
</evidence>
<dbReference type="EMBL" id="BOQE01000001">
    <property type="protein sequence ID" value="GIM48041.1"/>
    <property type="molecule type" value="Genomic_DNA"/>
</dbReference>
<dbReference type="Pfam" id="PF00892">
    <property type="entry name" value="EamA"/>
    <property type="match status" value="2"/>
</dbReference>
<evidence type="ECO:0000259" key="7">
    <source>
        <dbReference type="Pfam" id="PF00892"/>
    </source>
</evidence>
<dbReference type="InterPro" id="IPR000620">
    <property type="entry name" value="EamA_dom"/>
</dbReference>
<evidence type="ECO:0000256" key="6">
    <source>
        <dbReference type="SAM" id="Phobius"/>
    </source>
</evidence>
<feature type="domain" description="EamA" evidence="7">
    <location>
        <begin position="138"/>
        <end position="272"/>
    </location>
</feature>
<evidence type="ECO:0000256" key="4">
    <source>
        <dbReference type="ARBA" id="ARBA00022989"/>
    </source>
</evidence>
<dbReference type="PANTHER" id="PTHR32322">
    <property type="entry name" value="INNER MEMBRANE TRANSPORTER"/>
    <property type="match status" value="1"/>
</dbReference>
<keyword evidence="4 6" id="KW-1133">Transmembrane helix</keyword>
<dbReference type="AlphaFoldDB" id="A0AAV4LJK8"/>
<organism evidence="8 9">
    <name type="scientific">Collibacillus ludicampi</name>
    <dbReference type="NCBI Taxonomy" id="2771369"/>
    <lineage>
        <taxon>Bacteria</taxon>
        <taxon>Bacillati</taxon>
        <taxon>Bacillota</taxon>
        <taxon>Bacilli</taxon>
        <taxon>Bacillales</taxon>
        <taxon>Alicyclobacillaceae</taxon>
        <taxon>Collibacillus</taxon>
    </lineage>
</organism>
<dbReference type="SUPFAM" id="SSF103481">
    <property type="entry name" value="Multidrug resistance efflux transporter EmrE"/>
    <property type="match status" value="2"/>
</dbReference>
<dbReference type="Proteomes" id="UP001057291">
    <property type="component" value="Unassembled WGS sequence"/>
</dbReference>
<comment type="caution">
    <text evidence="8">The sequence shown here is derived from an EMBL/GenBank/DDBJ whole genome shotgun (WGS) entry which is preliminary data.</text>
</comment>
<dbReference type="InterPro" id="IPR037185">
    <property type="entry name" value="EmrE-like"/>
</dbReference>
<feature type="transmembrane region" description="Helical" evidence="6">
    <location>
        <begin position="198"/>
        <end position="221"/>
    </location>
</feature>
<dbReference type="GO" id="GO:0016020">
    <property type="term" value="C:membrane"/>
    <property type="evidence" value="ECO:0007669"/>
    <property type="project" value="UniProtKB-SubCell"/>
</dbReference>
<evidence type="ECO:0000313" key="9">
    <source>
        <dbReference type="Proteomes" id="UP001057291"/>
    </source>
</evidence>
<comment type="subcellular location">
    <subcellularLocation>
        <location evidence="1">Endomembrane system</location>
        <topology evidence="1">Multi-pass membrane protein</topology>
    </subcellularLocation>
</comment>
<sequence length="295" mass="32677">MWGANYTVSKYGILELTPEMFTFLRFAIVFPLLLLAVLWKERSLAIERRDILRLVFTGLVGIAIYQTLFMTSVKYTSATHSSLMIALSPIFTGILAIIGGQEKFTWRVQAGSLISFLGAAAVIGLGDEGVSFYSRSFFGDMMGLLAAFFWGWYPVLAAPLVRKYSSLRVTAWSSVVGVLALLLMNIHQFSRTSWHWHVMTWASLFYSAILVTVYGLVAWYYGVSQIGPTKVMVYMYAIPLVAILVAAGVLHEAINSWQIIGALVILAGITIVKTEGKRNAAVSTHPSMGRGRREL</sequence>
<feature type="transmembrane region" description="Helical" evidence="6">
    <location>
        <begin position="81"/>
        <end position="99"/>
    </location>
</feature>
<accession>A0AAV4LJK8</accession>
<feature type="transmembrane region" description="Helical" evidence="6">
    <location>
        <begin position="256"/>
        <end position="272"/>
    </location>
</feature>
<evidence type="ECO:0000313" key="8">
    <source>
        <dbReference type="EMBL" id="GIM48041.1"/>
    </source>
</evidence>
<feature type="transmembrane region" description="Helical" evidence="6">
    <location>
        <begin position="51"/>
        <end position="69"/>
    </location>
</feature>
<evidence type="ECO:0000256" key="2">
    <source>
        <dbReference type="ARBA" id="ARBA00007362"/>
    </source>
</evidence>
<proteinExistence type="inferred from homology"/>
<feature type="transmembrane region" description="Helical" evidence="6">
    <location>
        <begin position="137"/>
        <end position="157"/>
    </location>
</feature>